<dbReference type="PANTHER" id="PTHR10366:SF564">
    <property type="entry name" value="STEROL-4-ALPHA-CARBOXYLATE 3-DEHYDROGENASE, DECARBOXYLATING"/>
    <property type="match status" value="1"/>
</dbReference>
<dbReference type="HOGENOM" id="CLU_007383_9_2_1"/>
<gene>
    <name evidence="4" type="ORF">OIDMADRAFT_24148</name>
</gene>
<feature type="domain" description="NAD-dependent epimerase/dehydratase" evidence="3">
    <location>
        <begin position="7"/>
        <end position="203"/>
    </location>
</feature>
<dbReference type="GO" id="GO:0016616">
    <property type="term" value="F:oxidoreductase activity, acting on the CH-OH group of donors, NAD or NADP as acceptor"/>
    <property type="evidence" value="ECO:0007669"/>
    <property type="project" value="TreeGrafter"/>
</dbReference>
<evidence type="ECO:0000313" key="4">
    <source>
        <dbReference type="EMBL" id="KIN05770.1"/>
    </source>
</evidence>
<dbReference type="STRING" id="913774.A0A0C3HRX6"/>
<protein>
    <recommendedName>
        <fullName evidence="3">NAD-dependent epimerase/dehydratase domain-containing protein</fullName>
    </recommendedName>
</protein>
<sequence>MAASHSILLTGATGSLGAVILEQLLSNGNSVTAVLRSFQNSRYYLENRYEKEVAARNLQFVEIPDMTVTDAFHRAATGVSVIIHVATPLAKDNFVEMMVKPANKIIHNILYAATASSTVKRVIVTGSMVATFNFLNFMDSPKTITEADFNDIQLDDALKKVSLAYTYSKTSSERAAWEYMQQFQRSFDLIFLLAPSIFGRSIQDGFKAVKGDLGGIAAIYRELFDRDILGFLFPCVMTIDDVAKTHIMSLDPSVPGNERYIIYSHDVSTDKVANAIRAKYPALRTRIPAPTEKDSFSPQTKFDKSKADGVFGTDWRGWEEGVYAIVDDILRSEKEQSSTK</sequence>
<dbReference type="InterPro" id="IPR036291">
    <property type="entry name" value="NAD(P)-bd_dom_sf"/>
</dbReference>
<evidence type="ECO:0000256" key="2">
    <source>
        <dbReference type="ARBA" id="ARBA00023445"/>
    </source>
</evidence>
<evidence type="ECO:0000259" key="3">
    <source>
        <dbReference type="Pfam" id="PF01370"/>
    </source>
</evidence>
<dbReference type="Proteomes" id="UP000054321">
    <property type="component" value="Unassembled WGS sequence"/>
</dbReference>
<dbReference type="OrthoDB" id="2735536at2759"/>
<dbReference type="SUPFAM" id="SSF51735">
    <property type="entry name" value="NAD(P)-binding Rossmann-fold domains"/>
    <property type="match status" value="1"/>
</dbReference>
<dbReference type="InterPro" id="IPR001509">
    <property type="entry name" value="Epimerase_deHydtase"/>
</dbReference>
<dbReference type="EMBL" id="KN832871">
    <property type="protein sequence ID" value="KIN05770.1"/>
    <property type="molecule type" value="Genomic_DNA"/>
</dbReference>
<accession>A0A0C3HRX6</accession>
<dbReference type="Pfam" id="PF01370">
    <property type="entry name" value="Epimerase"/>
    <property type="match status" value="1"/>
</dbReference>
<dbReference type="PANTHER" id="PTHR10366">
    <property type="entry name" value="NAD DEPENDENT EPIMERASE/DEHYDRATASE"/>
    <property type="match status" value="1"/>
</dbReference>
<keyword evidence="1" id="KW-0560">Oxidoreductase</keyword>
<comment type="similarity">
    <text evidence="2">Belongs to the NAD(P)-dependent epimerase/dehydratase family. Dihydroflavonol-4-reductase subfamily.</text>
</comment>
<name>A0A0C3HRX6_OIDMZ</name>
<dbReference type="AlphaFoldDB" id="A0A0C3HRX6"/>
<evidence type="ECO:0000256" key="1">
    <source>
        <dbReference type="ARBA" id="ARBA00023002"/>
    </source>
</evidence>
<dbReference type="Gene3D" id="3.40.50.720">
    <property type="entry name" value="NAD(P)-binding Rossmann-like Domain"/>
    <property type="match status" value="1"/>
</dbReference>
<dbReference type="InterPro" id="IPR050425">
    <property type="entry name" value="NAD(P)_dehydrat-like"/>
</dbReference>
<proteinExistence type="inferred from homology"/>
<reference evidence="4 5" key="1">
    <citation type="submission" date="2014-04" db="EMBL/GenBank/DDBJ databases">
        <authorList>
            <consortium name="DOE Joint Genome Institute"/>
            <person name="Kuo A."/>
            <person name="Martino E."/>
            <person name="Perotto S."/>
            <person name="Kohler A."/>
            <person name="Nagy L.G."/>
            <person name="Floudas D."/>
            <person name="Copeland A."/>
            <person name="Barry K.W."/>
            <person name="Cichocki N."/>
            <person name="Veneault-Fourrey C."/>
            <person name="LaButti K."/>
            <person name="Lindquist E.A."/>
            <person name="Lipzen A."/>
            <person name="Lundell T."/>
            <person name="Morin E."/>
            <person name="Murat C."/>
            <person name="Sun H."/>
            <person name="Tunlid A."/>
            <person name="Henrissat B."/>
            <person name="Grigoriev I.V."/>
            <person name="Hibbett D.S."/>
            <person name="Martin F."/>
            <person name="Nordberg H.P."/>
            <person name="Cantor M.N."/>
            <person name="Hua S.X."/>
        </authorList>
    </citation>
    <scope>NUCLEOTIDE SEQUENCE [LARGE SCALE GENOMIC DNA]</scope>
    <source>
        <strain evidence="4 5">Zn</strain>
    </source>
</reference>
<evidence type="ECO:0000313" key="5">
    <source>
        <dbReference type="Proteomes" id="UP000054321"/>
    </source>
</evidence>
<dbReference type="InParanoid" id="A0A0C3HRX6"/>
<organism evidence="4 5">
    <name type="scientific">Oidiodendron maius (strain Zn)</name>
    <dbReference type="NCBI Taxonomy" id="913774"/>
    <lineage>
        <taxon>Eukaryota</taxon>
        <taxon>Fungi</taxon>
        <taxon>Dikarya</taxon>
        <taxon>Ascomycota</taxon>
        <taxon>Pezizomycotina</taxon>
        <taxon>Leotiomycetes</taxon>
        <taxon>Leotiomycetes incertae sedis</taxon>
        <taxon>Myxotrichaceae</taxon>
        <taxon>Oidiodendron</taxon>
    </lineage>
</organism>
<keyword evidence="5" id="KW-1185">Reference proteome</keyword>
<reference evidence="5" key="2">
    <citation type="submission" date="2015-01" db="EMBL/GenBank/DDBJ databases">
        <title>Evolutionary Origins and Diversification of the Mycorrhizal Mutualists.</title>
        <authorList>
            <consortium name="DOE Joint Genome Institute"/>
            <consortium name="Mycorrhizal Genomics Consortium"/>
            <person name="Kohler A."/>
            <person name="Kuo A."/>
            <person name="Nagy L.G."/>
            <person name="Floudas D."/>
            <person name="Copeland A."/>
            <person name="Barry K.W."/>
            <person name="Cichocki N."/>
            <person name="Veneault-Fourrey C."/>
            <person name="LaButti K."/>
            <person name="Lindquist E.A."/>
            <person name="Lipzen A."/>
            <person name="Lundell T."/>
            <person name="Morin E."/>
            <person name="Murat C."/>
            <person name="Riley R."/>
            <person name="Ohm R."/>
            <person name="Sun H."/>
            <person name="Tunlid A."/>
            <person name="Henrissat B."/>
            <person name="Grigoriev I.V."/>
            <person name="Hibbett D.S."/>
            <person name="Martin F."/>
        </authorList>
    </citation>
    <scope>NUCLEOTIDE SEQUENCE [LARGE SCALE GENOMIC DNA]</scope>
    <source>
        <strain evidence="5">Zn</strain>
    </source>
</reference>